<organism evidence="2 3">
    <name type="scientific">Phytopseudomonas flavescens</name>
    <dbReference type="NCBI Taxonomy" id="29435"/>
    <lineage>
        <taxon>Bacteria</taxon>
        <taxon>Pseudomonadati</taxon>
        <taxon>Pseudomonadota</taxon>
        <taxon>Gammaproteobacteria</taxon>
        <taxon>Pseudomonadales</taxon>
        <taxon>Pseudomonadaceae</taxon>
        <taxon>Phytopseudomonas</taxon>
    </lineage>
</organism>
<evidence type="ECO:0000313" key="2">
    <source>
        <dbReference type="EMBL" id="SDH97873.1"/>
    </source>
</evidence>
<sequence>MRFMRRAGAFGLNGAALTCVVTNTPGYPCKARVTCEIRSQGERFAMARSIPYLLAGITLSLATLSAQAADALPQAQWPFTSEPRATLDEPWAMTFLPDGTLLVTEKRGALKHVDPKSGATHDIAGVPEVAYGGQGGFGDVILHPDFANNGWVYISYAEAGDGDTRGAAVARAKLQLNDDGSGALTELSVIWQQTPKVSGSGHYGHRLAFGPDGKLWITSSERQKFTPAQDMKANLGKLVRLNDDGSLPGDNPFADQGDVAAQVWSLGHRNMLGIAFDANDKLWVHEMGPAGGDELNLIKRGANYGYPEVSDGDHYDGRPIPDHATRPEFEAPKISWTPVISPAGFVIYQGQRFPDWDGAGLIGGLSSQALVRVAFDGDNAREVERYAMGARIRDVEQGPDGSLWLLEDGSGGRLLELRPE</sequence>
<dbReference type="InterPro" id="IPR011041">
    <property type="entry name" value="Quinoprot_gluc/sorb_DH_b-prop"/>
</dbReference>
<dbReference type="STRING" id="29435.SAMN05216588_109190"/>
<dbReference type="PANTHER" id="PTHR19328:SF75">
    <property type="entry name" value="ALDOSE SUGAR DEHYDROGENASE YLII"/>
    <property type="match status" value="1"/>
</dbReference>
<dbReference type="Gene3D" id="2.120.10.30">
    <property type="entry name" value="TolB, C-terminal domain"/>
    <property type="match status" value="1"/>
</dbReference>
<dbReference type="AlphaFoldDB" id="A0A1G8GU74"/>
<accession>A0A1G8GU74</accession>
<dbReference type="InterPro" id="IPR012938">
    <property type="entry name" value="Glc/Sorbosone_DH"/>
</dbReference>
<gene>
    <name evidence="2" type="ORF">SAMN05216588_109190</name>
</gene>
<evidence type="ECO:0000259" key="1">
    <source>
        <dbReference type="Pfam" id="PF07995"/>
    </source>
</evidence>
<dbReference type="Proteomes" id="UP000198606">
    <property type="component" value="Unassembled WGS sequence"/>
</dbReference>
<dbReference type="InterPro" id="IPR011042">
    <property type="entry name" value="6-blade_b-propeller_TolB-like"/>
</dbReference>
<dbReference type="Pfam" id="PF07995">
    <property type="entry name" value="GSDH"/>
    <property type="match status" value="1"/>
</dbReference>
<dbReference type="SUPFAM" id="SSF50952">
    <property type="entry name" value="Soluble quinoprotein glucose dehydrogenase"/>
    <property type="match status" value="1"/>
</dbReference>
<feature type="domain" description="Glucose/Sorbosone dehydrogenase" evidence="1">
    <location>
        <begin position="87"/>
        <end position="415"/>
    </location>
</feature>
<evidence type="ECO:0000313" key="3">
    <source>
        <dbReference type="Proteomes" id="UP000198606"/>
    </source>
</evidence>
<dbReference type="EMBL" id="FNDG01000009">
    <property type="protein sequence ID" value="SDH97873.1"/>
    <property type="molecule type" value="Genomic_DNA"/>
</dbReference>
<reference evidence="2 3" key="1">
    <citation type="submission" date="2016-10" db="EMBL/GenBank/DDBJ databases">
        <authorList>
            <person name="de Groot N.N."/>
        </authorList>
    </citation>
    <scope>NUCLEOTIDE SEQUENCE [LARGE SCALE GENOMIC DNA]</scope>
    <source>
        <strain evidence="2 3">LMG 18387</strain>
    </source>
</reference>
<proteinExistence type="predicted"/>
<name>A0A1G8GU74_9GAMM</name>
<dbReference type="PANTHER" id="PTHR19328">
    <property type="entry name" value="HEDGEHOG-INTERACTING PROTEIN"/>
    <property type="match status" value="1"/>
</dbReference>
<protein>
    <submittedName>
        <fullName evidence="2">Glucose/arabinose dehydrogenase, beta-propeller fold</fullName>
    </submittedName>
</protein>